<evidence type="ECO:0000259" key="5">
    <source>
        <dbReference type="PROSITE" id="PS50045"/>
    </source>
</evidence>
<dbReference type="PROSITE" id="PS50045">
    <property type="entry name" value="SIGMA54_INTERACT_4"/>
    <property type="match status" value="1"/>
</dbReference>
<dbReference type="SUPFAM" id="SSF46689">
    <property type="entry name" value="Homeodomain-like"/>
    <property type="match status" value="1"/>
</dbReference>
<feature type="domain" description="Sigma-54 factor interaction" evidence="5">
    <location>
        <begin position="135"/>
        <end position="364"/>
    </location>
</feature>
<dbReference type="InterPro" id="IPR025943">
    <property type="entry name" value="Sigma_54_int_dom_ATP-bd_2"/>
</dbReference>
<dbReference type="SUPFAM" id="SSF52540">
    <property type="entry name" value="P-loop containing nucleoside triphosphate hydrolases"/>
    <property type="match status" value="1"/>
</dbReference>
<evidence type="ECO:0000256" key="1">
    <source>
        <dbReference type="ARBA" id="ARBA00022741"/>
    </source>
</evidence>
<dbReference type="SMART" id="SM00382">
    <property type="entry name" value="AAA"/>
    <property type="match status" value="1"/>
</dbReference>
<dbReference type="EMBL" id="CP063657">
    <property type="protein sequence ID" value="QOW22084.1"/>
    <property type="molecule type" value="Genomic_DNA"/>
</dbReference>
<evidence type="ECO:0000256" key="2">
    <source>
        <dbReference type="ARBA" id="ARBA00022840"/>
    </source>
</evidence>
<dbReference type="PROSITE" id="PS00676">
    <property type="entry name" value="SIGMA54_INTERACT_2"/>
    <property type="match status" value="1"/>
</dbReference>
<keyword evidence="2" id="KW-0067">ATP-binding</keyword>
<dbReference type="PANTHER" id="PTHR32071">
    <property type="entry name" value="TRANSCRIPTIONAL REGULATORY PROTEIN"/>
    <property type="match status" value="1"/>
</dbReference>
<reference evidence="6 7" key="1">
    <citation type="submission" date="2020-10" db="EMBL/GenBank/DDBJ databases">
        <title>complete genome sequencing of Lysobacter sp. H23M41.</title>
        <authorList>
            <person name="Bae J.-W."/>
            <person name="Lee S.-Y."/>
        </authorList>
    </citation>
    <scope>NUCLEOTIDE SEQUENCE [LARGE SCALE GENOMIC DNA]</scope>
    <source>
        <strain evidence="6 7">H23M41</strain>
    </source>
</reference>
<name>A0A7S6ZUV2_9GAMM</name>
<organism evidence="6 7">
    <name type="scientific">Novilysobacter avium</name>
    <dbReference type="NCBI Taxonomy" id="2781023"/>
    <lineage>
        <taxon>Bacteria</taxon>
        <taxon>Pseudomonadati</taxon>
        <taxon>Pseudomonadota</taxon>
        <taxon>Gammaproteobacteria</taxon>
        <taxon>Lysobacterales</taxon>
        <taxon>Lysobacteraceae</taxon>
        <taxon>Novilysobacter</taxon>
    </lineage>
</organism>
<evidence type="ECO:0000256" key="4">
    <source>
        <dbReference type="ARBA" id="ARBA00023163"/>
    </source>
</evidence>
<protein>
    <submittedName>
        <fullName evidence="6">Sigma-54-dependent Fis family transcriptional regulator</fullName>
    </submittedName>
</protein>
<keyword evidence="1" id="KW-0547">Nucleotide-binding</keyword>
<dbReference type="Proteomes" id="UP000593932">
    <property type="component" value="Chromosome"/>
</dbReference>
<dbReference type="InterPro" id="IPR027417">
    <property type="entry name" value="P-loop_NTPase"/>
</dbReference>
<dbReference type="Gene3D" id="3.40.50.300">
    <property type="entry name" value="P-loop containing nucleotide triphosphate hydrolases"/>
    <property type="match status" value="1"/>
</dbReference>
<proteinExistence type="predicted"/>
<dbReference type="PANTHER" id="PTHR32071:SF120">
    <property type="entry name" value="TRANSCRIPTIONAL REGULATOR-RELATED"/>
    <property type="match status" value="1"/>
</dbReference>
<dbReference type="Gene3D" id="1.10.8.60">
    <property type="match status" value="1"/>
</dbReference>
<dbReference type="Pfam" id="PF25601">
    <property type="entry name" value="AAA_lid_14"/>
    <property type="match status" value="1"/>
</dbReference>
<dbReference type="RefSeq" id="WP_194034631.1">
    <property type="nucleotide sequence ID" value="NZ_CP063657.1"/>
</dbReference>
<dbReference type="CDD" id="cd00009">
    <property type="entry name" value="AAA"/>
    <property type="match status" value="1"/>
</dbReference>
<dbReference type="Pfam" id="PF02954">
    <property type="entry name" value="HTH_8"/>
    <property type="match status" value="1"/>
</dbReference>
<evidence type="ECO:0000256" key="3">
    <source>
        <dbReference type="ARBA" id="ARBA00023015"/>
    </source>
</evidence>
<evidence type="ECO:0000313" key="6">
    <source>
        <dbReference type="EMBL" id="QOW22084.1"/>
    </source>
</evidence>
<dbReference type="InterPro" id="IPR058031">
    <property type="entry name" value="AAA_lid_NorR"/>
</dbReference>
<gene>
    <name evidence="6" type="ORF">INQ42_00120</name>
</gene>
<keyword evidence="3" id="KW-0805">Transcription regulation</keyword>
<dbReference type="InterPro" id="IPR002078">
    <property type="entry name" value="Sigma_54_int"/>
</dbReference>
<dbReference type="InterPro" id="IPR002197">
    <property type="entry name" value="HTH_Fis"/>
</dbReference>
<accession>A0A7S6ZUV2</accession>
<dbReference type="InterPro" id="IPR003593">
    <property type="entry name" value="AAA+_ATPase"/>
</dbReference>
<dbReference type="Gene3D" id="1.10.10.60">
    <property type="entry name" value="Homeodomain-like"/>
    <property type="match status" value="1"/>
</dbReference>
<dbReference type="InterPro" id="IPR009057">
    <property type="entry name" value="Homeodomain-like_sf"/>
</dbReference>
<sequence length="443" mass="48021">MAVVPALPTQCVIWFGEPLRHERAALGAAGWQVRAANADDGIGLRAGDTVVGVLDLRDGSHGCLDRLERLTDDHDYLSLLAVVPGETSHSPARHRVLDQCAAILTAPLDLSRLIQTLGRLAHDPLSNPIHALDALIGASPAMRDIHGTIRKFAPVDLPVLITGQTGTGKDVAARVLHELSVRRHARFAAVNCGALSPNLVQSELFGHERGAFTGANARRTGLFESANGGTVFLDEIGDLPLEAQTNLLRVLQEHSVQRVGSHESIPVDVRVLAATNVDLEAAVAAGKFRNDLFYRLNVLRLHMPPLHERGQDILLLAGHFLSAFRESNPTRARAFSADAQKAMLGFDWPGHVRELINRVQRAAVIANGELISAEELGLCGKPQPPAGDGALDTARESAERETILACLRESGFNISETARRLKVSRVTVYRLCRKHKLDLAQLR</sequence>
<evidence type="ECO:0000313" key="7">
    <source>
        <dbReference type="Proteomes" id="UP000593932"/>
    </source>
</evidence>
<keyword evidence="4" id="KW-0804">Transcription</keyword>
<dbReference type="Pfam" id="PF00158">
    <property type="entry name" value="Sigma54_activat"/>
    <property type="match status" value="1"/>
</dbReference>
<keyword evidence="7" id="KW-1185">Reference proteome</keyword>